<name>A0A6J5QKD0_9CAUD</name>
<dbReference type="EMBL" id="LR797072">
    <property type="protein sequence ID" value="CAB4184803.1"/>
    <property type="molecule type" value="Genomic_DNA"/>
</dbReference>
<reference evidence="1" key="1">
    <citation type="submission" date="2020-05" db="EMBL/GenBank/DDBJ databases">
        <authorList>
            <person name="Chiriac C."/>
            <person name="Salcher M."/>
            <person name="Ghai R."/>
            <person name="Kavagutti S V."/>
        </authorList>
    </citation>
    <scope>NUCLEOTIDE SEQUENCE</scope>
</reference>
<protein>
    <submittedName>
        <fullName evidence="1">Uncharacterized protein</fullName>
    </submittedName>
</protein>
<proteinExistence type="predicted"/>
<sequence>MNVELSQGIPIPVAKRRYPYKVMEVGDSFFVENGVIQIVCNANYRTSKKLGRKFIARKEGTGVRVWRTD</sequence>
<accession>A0A6J5QKD0</accession>
<dbReference type="EMBL" id="LR798404">
    <property type="protein sequence ID" value="CAB5229610.1"/>
    <property type="molecule type" value="Genomic_DNA"/>
</dbReference>
<organism evidence="1">
    <name type="scientific">uncultured Caudovirales phage</name>
    <dbReference type="NCBI Taxonomy" id="2100421"/>
    <lineage>
        <taxon>Viruses</taxon>
        <taxon>Duplodnaviria</taxon>
        <taxon>Heunggongvirae</taxon>
        <taxon>Uroviricota</taxon>
        <taxon>Caudoviricetes</taxon>
        <taxon>Peduoviridae</taxon>
        <taxon>Maltschvirus</taxon>
        <taxon>Maltschvirus maltsch</taxon>
    </lineage>
</organism>
<gene>
    <name evidence="1" type="ORF">UFOVP1113_36</name>
    <name evidence="2" type="ORF">UFOVP1563_18</name>
</gene>
<evidence type="ECO:0000313" key="2">
    <source>
        <dbReference type="EMBL" id="CAB5229610.1"/>
    </source>
</evidence>
<evidence type="ECO:0000313" key="1">
    <source>
        <dbReference type="EMBL" id="CAB4184803.1"/>
    </source>
</evidence>